<dbReference type="EMBL" id="VZRI01011492">
    <property type="protein sequence ID" value="NWU99329.1"/>
    <property type="molecule type" value="Genomic_DNA"/>
</dbReference>
<dbReference type="PANTHER" id="PTHR46032">
    <property type="entry name" value="ALPHA-2,3-SIALYLTRANSFERASE ST3GAL I ISOFORM X1"/>
    <property type="match status" value="1"/>
</dbReference>
<feature type="binding site" evidence="33">
    <location>
        <position position="228"/>
    </location>
    <ligand>
        <name>substrate</name>
    </ligand>
</feature>
<evidence type="ECO:0000256" key="2">
    <source>
        <dbReference type="ARBA" id="ARBA00004613"/>
    </source>
</evidence>
<evidence type="ECO:0000256" key="1">
    <source>
        <dbReference type="ARBA" id="ARBA00004447"/>
    </source>
</evidence>
<evidence type="ECO:0000256" key="25">
    <source>
        <dbReference type="ARBA" id="ARBA00043816"/>
    </source>
</evidence>
<evidence type="ECO:0000256" key="12">
    <source>
        <dbReference type="ARBA" id="ARBA00023034"/>
    </source>
</evidence>
<feature type="binding site" evidence="33">
    <location>
        <position position="85"/>
    </location>
    <ligand>
        <name>substrate</name>
    </ligand>
</feature>
<name>A0A7K6BD19_UPUEP</name>
<evidence type="ECO:0000256" key="31">
    <source>
        <dbReference type="ARBA" id="ARBA00081332"/>
    </source>
</evidence>
<accession>A0A7K6BD19</accession>
<evidence type="ECO:0000256" key="19">
    <source>
        <dbReference type="ARBA" id="ARBA00039107"/>
    </source>
</evidence>
<comment type="catalytic activity">
    <reaction evidence="26">
        <text>ganglioside GM1 (d18:1(4E)/18:0) + CMP-N-acetyl-beta-neuraminate = ganglioside GD1a (18:1(4E)/18:0) + CMP + H(+)</text>
        <dbReference type="Rhea" id="RHEA:48248"/>
        <dbReference type="ChEBI" id="CHEBI:15378"/>
        <dbReference type="ChEBI" id="CHEBI:57812"/>
        <dbReference type="ChEBI" id="CHEBI:60377"/>
        <dbReference type="ChEBI" id="CHEBI:73110"/>
        <dbReference type="ChEBI" id="CHEBI:90153"/>
    </reaction>
    <physiologicalReaction direction="left-to-right" evidence="26">
        <dbReference type="Rhea" id="RHEA:48249"/>
    </physiologicalReaction>
</comment>
<keyword evidence="13" id="KW-0443">Lipid metabolism</keyword>
<evidence type="ECO:0000313" key="35">
    <source>
        <dbReference type="EMBL" id="NWU99329.1"/>
    </source>
</evidence>
<comment type="catalytic activity">
    <reaction evidence="17">
        <text>a beta-D-galactosyl-(1-&gt;3)-N-acetyl-alpha-D-galactosaminyl derivative + CMP-N-acetyl-beta-neuraminate = an N-acetyl-alpha-neuraminyl-(2-&gt;3)-beta-D-galactosyl-(1-&gt;3)-N-acetyl-alpha-D-galactosaminyl derivative + CMP + H(+)</text>
        <dbReference type="Rhea" id="RHEA:21616"/>
        <dbReference type="ChEBI" id="CHEBI:15378"/>
        <dbReference type="ChEBI" id="CHEBI:57812"/>
        <dbReference type="ChEBI" id="CHEBI:60377"/>
        <dbReference type="ChEBI" id="CHEBI:133470"/>
        <dbReference type="ChEBI" id="CHEBI:139596"/>
        <dbReference type="EC" id="2.4.3.4"/>
    </reaction>
    <physiologicalReaction direction="left-to-right" evidence="17">
        <dbReference type="Rhea" id="RHEA:21617"/>
    </physiologicalReaction>
</comment>
<dbReference type="PANTHER" id="PTHR46032:SF1">
    <property type="entry name" value="ST3 BETA-GALACTOSIDE ALPHA-2,3-SIALYLTRANSFERASE 1"/>
    <property type="match status" value="1"/>
</dbReference>
<evidence type="ECO:0000256" key="29">
    <source>
        <dbReference type="ARBA" id="ARBA00072809"/>
    </source>
</evidence>
<comment type="pathway">
    <text evidence="3">Protein modification; protein glycosylation.</text>
</comment>
<evidence type="ECO:0000256" key="5">
    <source>
        <dbReference type="ARBA" id="ARBA00006003"/>
    </source>
</evidence>
<keyword evidence="36" id="KW-1185">Reference proteome</keyword>
<comment type="catalytic activity">
    <reaction evidence="24">
        <text>a ganglioside GM1 (d18:1(4E)) + CMP-N-acetyl-beta-neuraminate = a ganglioside GD1a (d18:1(4E)) + CMP + H(+)</text>
        <dbReference type="Rhea" id="RHEA:18021"/>
        <dbReference type="ChEBI" id="CHEBI:15378"/>
        <dbReference type="ChEBI" id="CHEBI:57812"/>
        <dbReference type="ChEBI" id="CHEBI:60377"/>
        <dbReference type="ChEBI" id="CHEBI:77709"/>
        <dbReference type="ChEBI" id="CHEBI:78445"/>
        <dbReference type="EC" id="2.4.3.2"/>
    </reaction>
    <physiologicalReaction direction="left-to-right" evidence="24">
        <dbReference type="Rhea" id="RHEA:18022"/>
    </physiologicalReaction>
</comment>
<feature type="disulfide bond" evidence="34">
    <location>
        <begin position="80"/>
        <end position="219"/>
    </location>
</feature>
<dbReference type="FunFam" id="3.90.1480.20:FF:000002">
    <property type="entry name" value="CMP-N-acetylneuraminate-beta-galactosamide- alpha-2,3-sialyltransferase 2"/>
    <property type="match status" value="1"/>
</dbReference>
<keyword evidence="9" id="KW-0812">Transmembrane</keyword>
<evidence type="ECO:0000256" key="27">
    <source>
        <dbReference type="ARBA" id="ARBA00052027"/>
    </source>
</evidence>
<evidence type="ECO:0000256" key="21">
    <source>
        <dbReference type="ARBA" id="ARBA00042990"/>
    </source>
</evidence>
<dbReference type="GO" id="GO:0097503">
    <property type="term" value="P:sialylation"/>
    <property type="evidence" value="ECO:0007669"/>
    <property type="project" value="TreeGrafter"/>
</dbReference>
<keyword evidence="6" id="KW-0964">Secreted</keyword>
<dbReference type="Pfam" id="PF00777">
    <property type="entry name" value="Glyco_transf_29"/>
    <property type="match status" value="1"/>
</dbReference>
<keyword evidence="10" id="KW-0735">Signal-anchor</keyword>
<sequence length="276" mass="31307">STHCTTDTNSSAWFTSRYNVTVRPLLTGAAHELSSDVIQWWLTLQGSPRGIQLQDIIQQLFTVVRTPTSSMWDLSRCQTCAVVGNSGWLKGSGHGLRIDAHSWVLRMNRAKIAGFELDVGMRTTHHFMYPESAVNLGPGIHLILIPFKPLDLQWIASAFSTGELTHTYVRVKQFIKADRNKVLILSPAFLKYIHDNWVQHRGRYPSTGFTALLFALHACQQVSAFGFGADGKGNWHHYWENNRWSGAFRRTRVHDADAEFSIIERLAAEGRILLYR</sequence>
<comment type="subcellular location">
    <subcellularLocation>
        <location evidence="1">Golgi apparatus</location>
        <location evidence="1">Golgi stack membrane</location>
        <topology evidence="1">Single-pass type II membrane protein</topology>
    </subcellularLocation>
    <subcellularLocation>
        <location evidence="2">Secreted</location>
    </subcellularLocation>
</comment>
<evidence type="ECO:0000256" key="33">
    <source>
        <dbReference type="PIRSR" id="PIRSR005557-1"/>
    </source>
</evidence>
<evidence type="ECO:0000256" key="9">
    <source>
        <dbReference type="ARBA" id="ARBA00022692"/>
    </source>
</evidence>
<evidence type="ECO:0000256" key="7">
    <source>
        <dbReference type="ARBA" id="ARBA00022676"/>
    </source>
</evidence>
<feature type="binding site" evidence="33">
    <location>
        <position position="204"/>
    </location>
    <ligand>
        <name>substrate</name>
    </ligand>
</feature>
<evidence type="ECO:0000256" key="22">
    <source>
        <dbReference type="ARBA" id="ARBA00042991"/>
    </source>
</evidence>
<dbReference type="InterPro" id="IPR001675">
    <property type="entry name" value="Glyco_trans_29"/>
</dbReference>
<comment type="catalytic activity">
    <reaction evidence="23">
        <text>a ganglioside GA1 (d18:1(4E)) + CMP-N-acetyl-beta-neuraminate = a ganglioside GM1b (d18:1(4E)) + CMP + H(+)</text>
        <dbReference type="Rhea" id="RHEA:47560"/>
        <dbReference type="ChEBI" id="CHEBI:15378"/>
        <dbReference type="ChEBI" id="CHEBI:27938"/>
        <dbReference type="ChEBI" id="CHEBI:57812"/>
        <dbReference type="ChEBI" id="CHEBI:60377"/>
        <dbReference type="ChEBI" id="CHEBI:78568"/>
    </reaction>
    <physiologicalReaction direction="left-to-right" evidence="23">
        <dbReference type="Rhea" id="RHEA:47561"/>
    </physiologicalReaction>
</comment>
<keyword evidence="15" id="KW-1015">Disulfide bond</keyword>
<evidence type="ECO:0000256" key="23">
    <source>
        <dbReference type="ARBA" id="ARBA00043673"/>
    </source>
</evidence>
<evidence type="ECO:0000256" key="32">
    <source>
        <dbReference type="ARBA" id="ARBA00082805"/>
    </source>
</evidence>
<comment type="catalytic activity">
    <reaction evidence="27">
        <text>a globoside GalGb4Cer + CMP-N-acetyl-beta-neuraminate = a globoside MSGG + CMP + H(+)</text>
        <dbReference type="Rhea" id="RHEA:65372"/>
        <dbReference type="ChEBI" id="CHEBI:15378"/>
        <dbReference type="ChEBI" id="CHEBI:57812"/>
        <dbReference type="ChEBI" id="CHEBI:60377"/>
        <dbReference type="ChEBI" id="CHEBI:140623"/>
        <dbReference type="ChEBI" id="CHEBI:140691"/>
    </reaction>
    <physiologicalReaction direction="left-to-right" evidence="27">
        <dbReference type="Rhea" id="RHEA:65373"/>
    </physiologicalReaction>
</comment>
<evidence type="ECO:0000256" key="24">
    <source>
        <dbReference type="ARBA" id="ARBA00043773"/>
    </source>
</evidence>
<evidence type="ECO:0000256" key="18">
    <source>
        <dbReference type="ARBA" id="ARBA00039106"/>
    </source>
</evidence>
<keyword evidence="16" id="KW-0325">Glycoprotein</keyword>
<keyword evidence="11" id="KW-1133">Transmembrane helix</keyword>
<evidence type="ECO:0000256" key="13">
    <source>
        <dbReference type="ARBA" id="ARBA00023098"/>
    </source>
</evidence>
<dbReference type="AlphaFoldDB" id="A0A7K6BD19"/>
<evidence type="ECO:0000256" key="8">
    <source>
        <dbReference type="ARBA" id="ARBA00022679"/>
    </source>
</evidence>
<dbReference type="Proteomes" id="UP000544127">
    <property type="component" value="Unassembled WGS sequence"/>
</dbReference>
<evidence type="ECO:0000256" key="4">
    <source>
        <dbReference type="ARBA" id="ARBA00004934"/>
    </source>
</evidence>
<dbReference type="CDD" id="cd23966">
    <property type="entry name" value="GT29_ST3GAL1_2"/>
    <property type="match status" value="1"/>
</dbReference>
<keyword evidence="7 35" id="KW-0328">Glycosyltransferase</keyword>
<dbReference type="InterPro" id="IPR012163">
    <property type="entry name" value="Sialyl_trans"/>
</dbReference>
<dbReference type="Gene3D" id="3.90.1480.20">
    <property type="entry name" value="Glycosyl transferase family 29"/>
    <property type="match status" value="1"/>
</dbReference>
<keyword evidence="8 35" id="KW-0808">Transferase</keyword>
<feature type="non-terminal residue" evidence="35">
    <location>
        <position position="1"/>
    </location>
</feature>
<dbReference type="GO" id="GO:0003836">
    <property type="term" value="F:beta-galactoside (CMP) alpha-2,3-sialyltransferase activity"/>
    <property type="evidence" value="ECO:0007669"/>
    <property type="project" value="UniProtKB-EC"/>
</dbReference>
<dbReference type="GO" id="GO:0006629">
    <property type="term" value="P:lipid metabolic process"/>
    <property type="evidence" value="ECO:0007669"/>
    <property type="project" value="UniProtKB-KW"/>
</dbReference>
<dbReference type="InterPro" id="IPR038578">
    <property type="entry name" value="GT29-like_sf"/>
</dbReference>
<comment type="catalytic activity">
    <reaction evidence="25">
        <text>a ganglioside GA1 + CMP-N-acetyl-beta-neuraminate = a ganglioside GM1b + CMP + H(+)</text>
        <dbReference type="Rhea" id="RHEA:48244"/>
        <dbReference type="ChEBI" id="CHEBI:15378"/>
        <dbReference type="ChEBI" id="CHEBI:57812"/>
        <dbReference type="ChEBI" id="CHEBI:60377"/>
        <dbReference type="ChEBI" id="CHEBI:88069"/>
        <dbReference type="ChEBI" id="CHEBI:90151"/>
    </reaction>
    <physiologicalReaction direction="left-to-right" evidence="25">
        <dbReference type="Rhea" id="RHEA:48245"/>
    </physiologicalReaction>
</comment>
<evidence type="ECO:0000256" key="15">
    <source>
        <dbReference type="ARBA" id="ARBA00023157"/>
    </source>
</evidence>
<evidence type="ECO:0000313" key="36">
    <source>
        <dbReference type="Proteomes" id="UP000544127"/>
    </source>
</evidence>
<evidence type="ECO:0000256" key="28">
    <source>
        <dbReference type="ARBA" id="ARBA00062545"/>
    </source>
</evidence>
<feature type="non-terminal residue" evidence="35">
    <location>
        <position position="276"/>
    </location>
</feature>
<evidence type="ECO:0000256" key="6">
    <source>
        <dbReference type="ARBA" id="ARBA00022525"/>
    </source>
</evidence>
<feature type="binding site" evidence="33">
    <location>
        <position position="254"/>
    </location>
    <ligand>
        <name>substrate</name>
    </ligand>
</feature>
<dbReference type="InterPro" id="IPR051757">
    <property type="entry name" value="Beta-gal_alpha2-3_sialyltrans"/>
</dbReference>
<evidence type="ECO:0000256" key="17">
    <source>
        <dbReference type="ARBA" id="ARBA00036292"/>
    </source>
</evidence>
<evidence type="ECO:0000256" key="30">
    <source>
        <dbReference type="ARBA" id="ARBA00081228"/>
    </source>
</evidence>
<feature type="binding site" evidence="33">
    <location>
        <position position="237"/>
    </location>
    <ligand>
        <name>substrate</name>
    </ligand>
</feature>
<evidence type="ECO:0000256" key="26">
    <source>
        <dbReference type="ARBA" id="ARBA00047509"/>
    </source>
</evidence>
<organism evidence="35 36">
    <name type="scientific">Upupa epops</name>
    <name type="common">Eurasian hoopoe</name>
    <dbReference type="NCBI Taxonomy" id="57439"/>
    <lineage>
        <taxon>Eukaryota</taxon>
        <taxon>Metazoa</taxon>
        <taxon>Chordata</taxon>
        <taxon>Craniata</taxon>
        <taxon>Vertebrata</taxon>
        <taxon>Euteleostomi</taxon>
        <taxon>Archelosauria</taxon>
        <taxon>Archosauria</taxon>
        <taxon>Dinosauria</taxon>
        <taxon>Saurischia</taxon>
        <taxon>Theropoda</taxon>
        <taxon>Coelurosauria</taxon>
        <taxon>Aves</taxon>
        <taxon>Neognathae</taxon>
        <taxon>Neoaves</taxon>
        <taxon>Telluraves</taxon>
        <taxon>Coraciimorphae</taxon>
        <taxon>Bucerotiformes</taxon>
        <taxon>Upupidae</taxon>
        <taxon>Upupa</taxon>
    </lineage>
</organism>
<reference evidence="35 36" key="1">
    <citation type="submission" date="2019-09" db="EMBL/GenBank/DDBJ databases">
        <title>Bird 10,000 Genomes (B10K) Project - Family phase.</title>
        <authorList>
            <person name="Zhang G."/>
        </authorList>
    </citation>
    <scope>NUCLEOTIDE SEQUENCE [LARGE SCALE GENOMIC DNA]</scope>
    <source>
        <strain evidence="35">B10K-DU-012-37</strain>
    </source>
</reference>
<feature type="binding site" evidence="33">
    <location>
        <position position="108"/>
    </location>
    <ligand>
        <name>substrate</name>
    </ligand>
</feature>
<keyword evidence="14" id="KW-0472">Membrane</keyword>
<comment type="subunit">
    <text evidence="28">Homodimer; disulfide-linked. Homodimer formation occurs in the endoplasmic reticulum.</text>
</comment>
<evidence type="ECO:0000256" key="34">
    <source>
        <dbReference type="PIRSR" id="PIRSR005557-2"/>
    </source>
</evidence>
<dbReference type="EC" id="2.4.3.2" evidence="18"/>
<comment type="pathway">
    <text evidence="4">Glycolipid biosynthesis.</text>
</comment>
<evidence type="ECO:0000256" key="3">
    <source>
        <dbReference type="ARBA" id="ARBA00004922"/>
    </source>
</evidence>
<proteinExistence type="inferred from homology"/>
<evidence type="ECO:0000256" key="11">
    <source>
        <dbReference type="ARBA" id="ARBA00022989"/>
    </source>
</evidence>
<comment type="caution">
    <text evidence="35">The sequence shown here is derived from an EMBL/GenBank/DDBJ whole genome shotgun (WGS) entry which is preliminary data.</text>
</comment>
<comment type="similarity">
    <text evidence="5">Belongs to the glycosyltransferase 29 family.</text>
</comment>
<evidence type="ECO:0000256" key="14">
    <source>
        <dbReference type="ARBA" id="ARBA00023136"/>
    </source>
</evidence>
<dbReference type="OrthoDB" id="10264956at2759"/>
<feature type="binding site" evidence="33">
    <location>
        <position position="45"/>
    </location>
    <ligand>
        <name>substrate</name>
    </ligand>
</feature>
<evidence type="ECO:0000256" key="16">
    <source>
        <dbReference type="ARBA" id="ARBA00023180"/>
    </source>
</evidence>
<dbReference type="PIRSF" id="PIRSF005557">
    <property type="entry name" value="Sialyl_trans"/>
    <property type="match status" value="1"/>
</dbReference>
<feature type="binding site" evidence="33">
    <location>
        <position position="208"/>
    </location>
    <ligand>
        <name>substrate</name>
    </ligand>
</feature>
<dbReference type="EC" id="2.4.3.4" evidence="19"/>
<keyword evidence="12" id="KW-0333">Golgi apparatus</keyword>
<gene>
    <name evidence="35" type="primary">St3gal2_1</name>
    <name evidence="35" type="ORF">UPUEPO_R05832</name>
</gene>
<protein>
    <recommendedName>
        <fullName evidence="29">CMP-N-acetylneuraminate-beta-galactosamide-alpha-2,3-sialyltransferase 2</fullName>
        <ecNumber evidence="18">2.4.3.2</ecNumber>
        <ecNumber evidence="19">2.4.3.4</ecNumber>
    </recommendedName>
    <alternativeName>
        <fullName evidence="22">Gal-NAc6S</fullName>
    </alternativeName>
    <alternativeName>
        <fullName evidence="20">Gal-beta-1,3-GalNAc-alpha-2,3-sialyltransferase</fullName>
    </alternativeName>
    <alternativeName>
        <fullName evidence="21">Monosialoganglioside sialyltransferase</fullName>
    </alternativeName>
    <alternativeName>
        <fullName evidence="30">ST3Gal II</fullName>
    </alternativeName>
    <alternativeName>
        <fullName evidence="31">ST3GalA.2</fullName>
    </alternativeName>
    <alternativeName>
        <fullName evidence="32">Sialyltransferase 4B</fullName>
    </alternativeName>
</protein>
<feature type="binding site" evidence="33">
    <location>
        <position position="168"/>
    </location>
    <ligand>
        <name>substrate</name>
    </ligand>
</feature>
<dbReference type="GO" id="GO:0032580">
    <property type="term" value="C:Golgi cisterna membrane"/>
    <property type="evidence" value="ECO:0007669"/>
    <property type="project" value="UniProtKB-SubCell"/>
</dbReference>
<evidence type="ECO:0000256" key="10">
    <source>
        <dbReference type="ARBA" id="ARBA00022968"/>
    </source>
</evidence>
<dbReference type="GO" id="GO:0047288">
    <property type="term" value="F:beta-D-galactosyl-(1-&gt;3)-N-acetyl-beta-D-galactosaminide alpha-2,3- sialyltransferase"/>
    <property type="evidence" value="ECO:0007669"/>
    <property type="project" value="UniProtKB-EC"/>
</dbReference>
<evidence type="ECO:0000256" key="20">
    <source>
        <dbReference type="ARBA" id="ARBA00042448"/>
    </source>
</evidence>
<dbReference type="GO" id="GO:0005576">
    <property type="term" value="C:extracellular region"/>
    <property type="evidence" value="ECO:0007669"/>
    <property type="project" value="UniProtKB-SubCell"/>
</dbReference>